<evidence type="ECO:0000256" key="10">
    <source>
        <dbReference type="RuleBase" id="RU000304"/>
    </source>
</evidence>
<dbReference type="FunFam" id="1.10.510.10:FF:001023">
    <property type="entry name" value="Os07g0541700 protein"/>
    <property type="match status" value="1"/>
</dbReference>
<protein>
    <recommendedName>
        <fullName evidence="1">non-specific serine/threonine protein kinase</fullName>
        <ecNumber evidence="1">2.7.11.1</ecNumber>
    </recommendedName>
</protein>
<evidence type="ECO:0000256" key="5">
    <source>
        <dbReference type="ARBA" id="ARBA00022777"/>
    </source>
</evidence>
<keyword evidence="13" id="KW-1185">Reference proteome</keyword>
<dbReference type="PROSITE" id="PS00107">
    <property type="entry name" value="PROTEIN_KINASE_ATP"/>
    <property type="match status" value="1"/>
</dbReference>
<dbReference type="PANTHER" id="PTHR27003:SF359">
    <property type="entry name" value="SERINE_THREONINE-PROTEIN KINASE UNC-51-RELATED"/>
    <property type="match status" value="1"/>
</dbReference>
<evidence type="ECO:0000256" key="8">
    <source>
        <dbReference type="ARBA" id="ARBA00048679"/>
    </source>
</evidence>
<dbReference type="GO" id="GO:0004672">
    <property type="term" value="F:protein kinase activity"/>
    <property type="evidence" value="ECO:0000318"/>
    <property type="project" value="GO_Central"/>
</dbReference>
<evidence type="ECO:0000313" key="12">
    <source>
        <dbReference type="EMBL" id="KAJ0223303.1"/>
    </source>
</evidence>
<dbReference type="InterPro" id="IPR008271">
    <property type="entry name" value="Ser/Thr_kinase_AS"/>
</dbReference>
<dbReference type="PIRSF" id="PIRSF000654">
    <property type="entry name" value="Integrin-linked_kinase"/>
    <property type="match status" value="1"/>
</dbReference>
<dbReference type="InterPro" id="IPR000719">
    <property type="entry name" value="Prot_kinase_dom"/>
</dbReference>
<dbReference type="PROSITE" id="PS50011">
    <property type="entry name" value="PROTEIN_KINASE_DOM"/>
    <property type="match status" value="1"/>
</dbReference>
<dbReference type="EC" id="2.7.11.1" evidence="1"/>
<dbReference type="EMBL" id="NBSK02000002">
    <property type="protein sequence ID" value="KAJ0223303.1"/>
    <property type="molecule type" value="Genomic_DNA"/>
</dbReference>
<dbReference type="FunFam" id="3.30.200.20:FF:000039">
    <property type="entry name" value="receptor-like protein kinase FERONIA"/>
    <property type="match status" value="1"/>
</dbReference>
<comment type="catalytic activity">
    <reaction evidence="7">
        <text>L-threonyl-[protein] + ATP = O-phospho-L-threonyl-[protein] + ADP + H(+)</text>
        <dbReference type="Rhea" id="RHEA:46608"/>
        <dbReference type="Rhea" id="RHEA-COMP:11060"/>
        <dbReference type="Rhea" id="RHEA-COMP:11605"/>
        <dbReference type="ChEBI" id="CHEBI:15378"/>
        <dbReference type="ChEBI" id="CHEBI:30013"/>
        <dbReference type="ChEBI" id="CHEBI:30616"/>
        <dbReference type="ChEBI" id="CHEBI:61977"/>
        <dbReference type="ChEBI" id="CHEBI:456216"/>
        <dbReference type="EC" id="2.7.11.1"/>
    </reaction>
</comment>
<dbReference type="GO" id="GO:0005524">
    <property type="term" value="F:ATP binding"/>
    <property type="evidence" value="ECO:0007669"/>
    <property type="project" value="UniProtKB-UniRule"/>
</dbReference>
<dbReference type="GO" id="GO:0004674">
    <property type="term" value="F:protein serine/threonine kinase activity"/>
    <property type="evidence" value="ECO:0007669"/>
    <property type="project" value="UniProtKB-KW"/>
</dbReference>
<accession>A0A9R1WGB1</accession>
<keyword evidence="4 9" id="KW-0547">Nucleotide-binding</keyword>
<dbReference type="AlphaFoldDB" id="A0A9R1WGB1"/>
<evidence type="ECO:0000256" key="6">
    <source>
        <dbReference type="ARBA" id="ARBA00022840"/>
    </source>
</evidence>
<evidence type="ECO:0000256" key="1">
    <source>
        <dbReference type="ARBA" id="ARBA00012513"/>
    </source>
</evidence>
<organism evidence="12 13">
    <name type="scientific">Lactuca sativa</name>
    <name type="common">Garden lettuce</name>
    <dbReference type="NCBI Taxonomy" id="4236"/>
    <lineage>
        <taxon>Eukaryota</taxon>
        <taxon>Viridiplantae</taxon>
        <taxon>Streptophyta</taxon>
        <taxon>Embryophyta</taxon>
        <taxon>Tracheophyta</taxon>
        <taxon>Spermatophyta</taxon>
        <taxon>Magnoliopsida</taxon>
        <taxon>eudicotyledons</taxon>
        <taxon>Gunneridae</taxon>
        <taxon>Pentapetalae</taxon>
        <taxon>asterids</taxon>
        <taxon>campanulids</taxon>
        <taxon>Asterales</taxon>
        <taxon>Asteraceae</taxon>
        <taxon>Cichorioideae</taxon>
        <taxon>Cichorieae</taxon>
        <taxon>Lactucinae</taxon>
        <taxon>Lactuca</taxon>
    </lineage>
</organism>
<keyword evidence="6 9" id="KW-0067">ATP-binding</keyword>
<evidence type="ECO:0000256" key="4">
    <source>
        <dbReference type="ARBA" id="ARBA00022741"/>
    </source>
</evidence>
<reference evidence="12 13" key="1">
    <citation type="journal article" date="2017" name="Nat. Commun.">
        <title>Genome assembly with in vitro proximity ligation data and whole-genome triplication in lettuce.</title>
        <authorList>
            <person name="Reyes-Chin-Wo S."/>
            <person name="Wang Z."/>
            <person name="Yang X."/>
            <person name="Kozik A."/>
            <person name="Arikit S."/>
            <person name="Song C."/>
            <person name="Xia L."/>
            <person name="Froenicke L."/>
            <person name="Lavelle D.O."/>
            <person name="Truco M.J."/>
            <person name="Xia R."/>
            <person name="Zhu S."/>
            <person name="Xu C."/>
            <person name="Xu H."/>
            <person name="Xu X."/>
            <person name="Cox K."/>
            <person name="Korf I."/>
            <person name="Meyers B.C."/>
            <person name="Michelmore R.W."/>
        </authorList>
    </citation>
    <scope>NUCLEOTIDE SEQUENCE [LARGE SCALE GENOMIC DNA]</scope>
    <source>
        <strain evidence="13">cv. Salinas</strain>
        <tissue evidence="12">Seedlings</tissue>
    </source>
</reference>
<evidence type="ECO:0000256" key="7">
    <source>
        <dbReference type="ARBA" id="ARBA00047899"/>
    </source>
</evidence>
<keyword evidence="5" id="KW-0418">Kinase</keyword>
<evidence type="ECO:0000256" key="2">
    <source>
        <dbReference type="ARBA" id="ARBA00022527"/>
    </source>
</evidence>
<name>A0A9R1WGB1_LACSA</name>
<dbReference type="Proteomes" id="UP000235145">
    <property type="component" value="Unassembled WGS sequence"/>
</dbReference>
<dbReference type="GO" id="GO:0004714">
    <property type="term" value="F:transmembrane receptor protein tyrosine kinase activity"/>
    <property type="evidence" value="ECO:0007669"/>
    <property type="project" value="InterPro"/>
</dbReference>
<dbReference type="Gene3D" id="1.10.510.10">
    <property type="entry name" value="Transferase(Phosphotransferase) domain 1"/>
    <property type="match status" value="1"/>
</dbReference>
<proteinExistence type="inferred from homology"/>
<dbReference type="SMART" id="SM00220">
    <property type="entry name" value="S_TKc"/>
    <property type="match status" value="1"/>
</dbReference>
<evidence type="ECO:0000256" key="3">
    <source>
        <dbReference type="ARBA" id="ARBA00022679"/>
    </source>
</evidence>
<dbReference type="PROSITE" id="PS00108">
    <property type="entry name" value="PROTEIN_KINASE_ST"/>
    <property type="match status" value="1"/>
</dbReference>
<evidence type="ECO:0000256" key="9">
    <source>
        <dbReference type="PROSITE-ProRule" id="PRU10141"/>
    </source>
</evidence>
<comment type="similarity">
    <text evidence="10">Belongs to the protein kinase superfamily.</text>
</comment>
<dbReference type="PANTHER" id="PTHR27003">
    <property type="entry name" value="OS07G0166700 PROTEIN"/>
    <property type="match status" value="1"/>
</dbReference>
<dbReference type="InterPro" id="IPR045272">
    <property type="entry name" value="ANXUR1/2-like"/>
</dbReference>
<dbReference type="GO" id="GO:0005886">
    <property type="term" value="C:plasma membrane"/>
    <property type="evidence" value="ECO:0000318"/>
    <property type="project" value="GO_Central"/>
</dbReference>
<evidence type="ECO:0000259" key="11">
    <source>
        <dbReference type="PROSITE" id="PS50011"/>
    </source>
</evidence>
<keyword evidence="2 10" id="KW-0723">Serine/threonine-protein kinase</keyword>
<dbReference type="Gene3D" id="3.30.200.20">
    <property type="entry name" value="Phosphorylase Kinase, domain 1"/>
    <property type="match status" value="1"/>
</dbReference>
<feature type="domain" description="Protein kinase" evidence="11">
    <location>
        <begin position="24"/>
        <end position="314"/>
    </location>
</feature>
<evidence type="ECO:0000313" key="13">
    <source>
        <dbReference type="Proteomes" id="UP000235145"/>
    </source>
</evidence>
<feature type="binding site" evidence="9">
    <location>
        <position position="55"/>
    </location>
    <ligand>
        <name>ATP</name>
        <dbReference type="ChEBI" id="CHEBI:30616"/>
    </ligand>
</feature>
<comment type="caution">
    <text evidence="12">The sequence shown here is derived from an EMBL/GenBank/DDBJ whole genome shotgun (WGS) entry which is preliminary data.</text>
</comment>
<dbReference type="SUPFAM" id="SSF56112">
    <property type="entry name" value="Protein kinase-like (PK-like)"/>
    <property type="match status" value="1"/>
</dbReference>
<dbReference type="Pfam" id="PF00069">
    <property type="entry name" value="Pkinase"/>
    <property type="match status" value="1"/>
</dbReference>
<keyword evidence="3" id="KW-0808">Transferase</keyword>
<sequence>MSSVINLEKCRIPLNEIICATKNFSLEAVVGDGGFGMVYRGQLSNHWENQLVAIKRLDGNLYQGNKEFHNELKLVSSFNHTNIIPFVGYCDDGKEKIIVYKYATNRSLDYHLQDPNMRRCLTWAQRLKICLGAARGLKYLHSGVGEHRRVIHRDMKSANILLDESMEAKICDFGLSRLGPRNQPQTYIRTKPSGTRYYIDPIYNERGRLSKESDIYSFGVVMFEMSSGTMAYEKRFGDAKERYLIDIVRSHYDDHKLVGGLDKLMDPFIRGHINMSSFEKFNEVAHECINLDLRKRPTLDRIIKTIGEAMNIQFRK</sequence>
<dbReference type="InterPro" id="IPR017441">
    <property type="entry name" value="Protein_kinase_ATP_BS"/>
</dbReference>
<gene>
    <name evidence="12" type="ORF">LSAT_V11C200065670</name>
</gene>
<comment type="catalytic activity">
    <reaction evidence="8">
        <text>L-seryl-[protein] + ATP = O-phospho-L-seryl-[protein] + ADP + H(+)</text>
        <dbReference type="Rhea" id="RHEA:17989"/>
        <dbReference type="Rhea" id="RHEA-COMP:9863"/>
        <dbReference type="Rhea" id="RHEA-COMP:11604"/>
        <dbReference type="ChEBI" id="CHEBI:15378"/>
        <dbReference type="ChEBI" id="CHEBI:29999"/>
        <dbReference type="ChEBI" id="CHEBI:30616"/>
        <dbReference type="ChEBI" id="CHEBI:83421"/>
        <dbReference type="ChEBI" id="CHEBI:456216"/>
        <dbReference type="EC" id="2.7.11.1"/>
    </reaction>
</comment>
<dbReference type="InterPro" id="IPR011009">
    <property type="entry name" value="Kinase-like_dom_sf"/>
</dbReference>